<feature type="compositionally biased region" description="Low complexity" evidence="1">
    <location>
        <begin position="36"/>
        <end position="48"/>
    </location>
</feature>
<keyword evidence="3" id="KW-1185">Reference proteome</keyword>
<evidence type="ECO:0000313" key="2">
    <source>
        <dbReference type="EMBL" id="KXJ92932.1"/>
    </source>
</evidence>
<name>A0A136J703_9PEZI</name>
<feature type="non-terminal residue" evidence="2">
    <location>
        <position position="90"/>
    </location>
</feature>
<protein>
    <submittedName>
        <fullName evidence="2">Uncharacterized protein</fullName>
    </submittedName>
</protein>
<dbReference type="InParanoid" id="A0A136J703"/>
<proteinExistence type="predicted"/>
<reference evidence="3" key="1">
    <citation type="submission" date="2016-02" db="EMBL/GenBank/DDBJ databases">
        <title>Draft genome sequence of Microdochium bolleyi, a fungal endophyte of beachgrass.</title>
        <authorList>
            <consortium name="DOE Joint Genome Institute"/>
            <person name="David A.S."/>
            <person name="May G."/>
            <person name="Haridas S."/>
            <person name="Lim J."/>
            <person name="Wang M."/>
            <person name="Labutti K."/>
            <person name="Lipzen A."/>
            <person name="Barry K."/>
            <person name="Grigoriev I.V."/>
        </authorList>
    </citation>
    <scope>NUCLEOTIDE SEQUENCE [LARGE SCALE GENOMIC DNA]</scope>
    <source>
        <strain evidence="3">J235TASD1</strain>
    </source>
</reference>
<feature type="region of interest" description="Disordered" evidence="1">
    <location>
        <begin position="36"/>
        <end position="69"/>
    </location>
</feature>
<gene>
    <name evidence="2" type="ORF">Micbo1qcDRAFT_160804</name>
</gene>
<dbReference type="Proteomes" id="UP000070501">
    <property type="component" value="Unassembled WGS sequence"/>
</dbReference>
<dbReference type="AlphaFoldDB" id="A0A136J703"/>
<dbReference type="EMBL" id="KQ964248">
    <property type="protein sequence ID" value="KXJ92932.1"/>
    <property type="molecule type" value="Genomic_DNA"/>
</dbReference>
<accession>A0A136J703</accession>
<organism evidence="2 3">
    <name type="scientific">Microdochium bolleyi</name>
    <dbReference type="NCBI Taxonomy" id="196109"/>
    <lineage>
        <taxon>Eukaryota</taxon>
        <taxon>Fungi</taxon>
        <taxon>Dikarya</taxon>
        <taxon>Ascomycota</taxon>
        <taxon>Pezizomycotina</taxon>
        <taxon>Sordariomycetes</taxon>
        <taxon>Xylariomycetidae</taxon>
        <taxon>Xylariales</taxon>
        <taxon>Microdochiaceae</taxon>
        <taxon>Microdochium</taxon>
    </lineage>
</organism>
<evidence type="ECO:0000313" key="3">
    <source>
        <dbReference type="Proteomes" id="UP000070501"/>
    </source>
</evidence>
<sequence length="90" mass="10007">MPLSMVVAVPWRRRVSMAGCLPIRRTRVHAARALSAAAPSAVPSGGAPWPTRALQRAREPSRGRWTRRAARPRSFSAVRAWLRRWPGEVG</sequence>
<evidence type="ECO:0000256" key="1">
    <source>
        <dbReference type="SAM" id="MobiDB-lite"/>
    </source>
</evidence>